<sequence length="178" mass="18991">MPNFSGKPDFYGQSKSKISSNEIDLDGMTDMMTGEKSVQQMRGKEAREGQTINNHHHQIPKLLRPLENSRAVFALGFFINLPMHLFSTFLLIVCAVFMVQACTPTGKIKGERGQPGRNGRDGERGERGPPGHEGKQGEPGPPGEPGIKGVRGEQGDMGDPGEAGEPGIQGIKGAAAAV</sequence>
<dbReference type="STRING" id="7209.A0A1I7VBF2"/>
<keyword evidence="3" id="KW-1133">Transmembrane helix</keyword>
<feature type="compositionally biased region" description="Basic and acidic residues" evidence="2">
    <location>
        <begin position="108"/>
        <end position="136"/>
    </location>
</feature>
<protein>
    <submittedName>
        <fullName evidence="5">Collagen-like protein</fullName>
    </submittedName>
</protein>
<evidence type="ECO:0000256" key="2">
    <source>
        <dbReference type="SAM" id="MobiDB-lite"/>
    </source>
</evidence>
<keyword evidence="1" id="KW-0677">Repeat</keyword>
<evidence type="ECO:0000313" key="5">
    <source>
        <dbReference type="WBParaSite" id="EN70_11949"/>
    </source>
</evidence>
<evidence type="ECO:0000256" key="3">
    <source>
        <dbReference type="SAM" id="Phobius"/>
    </source>
</evidence>
<dbReference type="PANTHER" id="PTHR24637">
    <property type="entry name" value="COLLAGEN"/>
    <property type="match status" value="1"/>
</dbReference>
<dbReference type="WBParaSite" id="EN70_11949">
    <property type="protein sequence ID" value="EN70_11949"/>
    <property type="gene ID" value="EN70_11949"/>
</dbReference>
<dbReference type="eggNOG" id="KOG3544">
    <property type="taxonomic scope" value="Eukaryota"/>
</dbReference>
<dbReference type="Pfam" id="PF01391">
    <property type="entry name" value="Collagen"/>
    <property type="match status" value="1"/>
</dbReference>
<feature type="transmembrane region" description="Helical" evidence="3">
    <location>
        <begin position="71"/>
        <end position="99"/>
    </location>
</feature>
<accession>A0A1I7VBF2</accession>
<organism evidence="4 5">
    <name type="scientific">Loa loa</name>
    <name type="common">Eye worm</name>
    <name type="synonym">Filaria loa</name>
    <dbReference type="NCBI Taxonomy" id="7209"/>
    <lineage>
        <taxon>Eukaryota</taxon>
        <taxon>Metazoa</taxon>
        <taxon>Ecdysozoa</taxon>
        <taxon>Nematoda</taxon>
        <taxon>Chromadorea</taxon>
        <taxon>Rhabditida</taxon>
        <taxon>Spirurina</taxon>
        <taxon>Spiruromorpha</taxon>
        <taxon>Filarioidea</taxon>
        <taxon>Onchocercidae</taxon>
        <taxon>Loa</taxon>
    </lineage>
</organism>
<evidence type="ECO:0000313" key="4">
    <source>
        <dbReference type="Proteomes" id="UP000095285"/>
    </source>
</evidence>
<reference evidence="5" key="2">
    <citation type="submission" date="2016-11" db="UniProtKB">
        <authorList>
            <consortium name="WormBaseParasite"/>
        </authorList>
    </citation>
    <scope>IDENTIFICATION</scope>
</reference>
<keyword evidence="4" id="KW-1185">Reference proteome</keyword>
<dbReference type="AlphaFoldDB" id="A0A1I7VBF2"/>
<evidence type="ECO:0000256" key="1">
    <source>
        <dbReference type="ARBA" id="ARBA00022737"/>
    </source>
</evidence>
<reference evidence="4" key="1">
    <citation type="submission" date="2012-04" db="EMBL/GenBank/DDBJ databases">
        <title>The Genome Sequence of Loa loa.</title>
        <authorList>
            <consortium name="The Broad Institute Genome Sequencing Platform"/>
            <consortium name="Broad Institute Genome Sequencing Center for Infectious Disease"/>
            <person name="Nutman T.B."/>
            <person name="Fink D.L."/>
            <person name="Russ C."/>
            <person name="Young S."/>
            <person name="Zeng Q."/>
            <person name="Gargeya S."/>
            <person name="Alvarado L."/>
            <person name="Berlin A."/>
            <person name="Chapman S.B."/>
            <person name="Chen Z."/>
            <person name="Freedman E."/>
            <person name="Gellesch M."/>
            <person name="Goldberg J."/>
            <person name="Griggs A."/>
            <person name="Gujja S."/>
            <person name="Heilman E.R."/>
            <person name="Heiman D."/>
            <person name="Howarth C."/>
            <person name="Mehta T."/>
            <person name="Neiman D."/>
            <person name="Pearson M."/>
            <person name="Roberts A."/>
            <person name="Saif S."/>
            <person name="Shea T."/>
            <person name="Shenoy N."/>
            <person name="Sisk P."/>
            <person name="Stolte C."/>
            <person name="Sykes S."/>
            <person name="White J."/>
            <person name="Yandava C."/>
            <person name="Haas B."/>
            <person name="Henn M.R."/>
            <person name="Nusbaum C."/>
            <person name="Birren B."/>
        </authorList>
    </citation>
    <scope>NUCLEOTIDE SEQUENCE [LARGE SCALE GENOMIC DNA]</scope>
</reference>
<proteinExistence type="predicted"/>
<feature type="region of interest" description="Disordered" evidence="2">
    <location>
        <begin position="106"/>
        <end position="178"/>
    </location>
</feature>
<dbReference type="InterPro" id="IPR008160">
    <property type="entry name" value="Collagen"/>
</dbReference>
<keyword evidence="3" id="KW-0472">Membrane</keyword>
<name>A0A1I7VBF2_LOALO</name>
<keyword evidence="3" id="KW-0812">Transmembrane</keyword>
<dbReference type="Proteomes" id="UP000095285">
    <property type="component" value="Unassembled WGS sequence"/>
</dbReference>